<evidence type="ECO:0000256" key="1">
    <source>
        <dbReference type="ARBA" id="ARBA00004609"/>
    </source>
</evidence>
<dbReference type="EC" id="3.1.3.1" evidence="3"/>
<reference evidence="18" key="1">
    <citation type="submission" date="2021-10" db="EMBL/GenBank/DDBJ databases">
        <title>Tropical sea cucumber genome reveals ecological adaptation and Cuvierian tubules defense mechanism.</title>
        <authorList>
            <person name="Chen T."/>
        </authorList>
    </citation>
    <scope>NUCLEOTIDE SEQUENCE</scope>
    <source>
        <strain evidence="18">Nanhai2018</strain>
        <tissue evidence="18">Muscle</tissue>
    </source>
</reference>
<keyword evidence="4" id="KW-1003">Cell membrane</keyword>
<organism evidence="18 19">
    <name type="scientific">Holothuria leucospilota</name>
    <name type="common">Black long sea cucumber</name>
    <name type="synonym">Mertensiothuria leucospilota</name>
    <dbReference type="NCBI Taxonomy" id="206669"/>
    <lineage>
        <taxon>Eukaryota</taxon>
        <taxon>Metazoa</taxon>
        <taxon>Echinodermata</taxon>
        <taxon>Eleutherozoa</taxon>
        <taxon>Echinozoa</taxon>
        <taxon>Holothuroidea</taxon>
        <taxon>Aspidochirotacea</taxon>
        <taxon>Aspidochirotida</taxon>
        <taxon>Holothuriidae</taxon>
        <taxon>Holothuria</taxon>
    </lineage>
</organism>
<dbReference type="EMBL" id="JAIZAY010000005">
    <property type="protein sequence ID" value="KAJ8042372.1"/>
    <property type="molecule type" value="Genomic_DNA"/>
</dbReference>
<gene>
    <name evidence="18" type="ORF">HOLleu_13405</name>
</gene>
<feature type="binding site" evidence="15">
    <location>
        <position position="334"/>
    </location>
    <ligand>
        <name>Zn(2+)</name>
        <dbReference type="ChEBI" id="CHEBI:29105"/>
        <label>2</label>
    </ligand>
</feature>
<keyword evidence="7 15" id="KW-0479">Metal-binding</keyword>
<proteinExistence type="inferred from homology"/>
<evidence type="ECO:0000256" key="8">
    <source>
        <dbReference type="ARBA" id="ARBA00022801"/>
    </source>
</evidence>
<dbReference type="GO" id="GO:0098552">
    <property type="term" value="C:side of membrane"/>
    <property type="evidence" value="ECO:0007669"/>
    <property type="project" value="UniProtKB-KW"/>
</dbReference>
<feature type="binding site" evidence="15">
    <location>
        <position position="375"/>
    </location>
    <ligand>
        <name>Zn(2+)</name>
        <dbReference type="ChEBI" id="CHEBI:29105"/>
        <label>2</label>
    </ligand>
</feature>
<feature type="binding site" evidence="15">
    <location>
        <position position="168"/>
    </location>
    <ligand>
        <name>Mg(2+)</name>
        <dbReference type="ChEBI" id="CHEBI:18420"/>
    </ligand>
</feature>
<keyword evidence="8" id="KW-0378">Hydrolase</keyword>
<dbReference type="GO" id="GO:0005886">
    <property type="term" value="C:plasma membrane"/>
    <property type="evidence" value="ECO:0007669"/>
    <property type="project" value="UniProtKB-SubCell"/>
</dbReference>
<keyword evidence="13" id="KW-0449">Lipoprotein</keyword>
<dbReference type="SMART" id="SM00098">
    <property type="entry name" value="alkPPc"/>
    <property type="match status" value="1"/>
</dbReference>
<evidence type="ECO:0000256" key="2">
    <source>
        <dbReference type="ARBA" id="ARBA00005984"/>
    </source>
</evidence>
<evidence type="ECO:0000256" key="15">
    <source>
        <dbReference type="PIRSR" id="PIRSR601952-2"/>
    </source>
</evidence>
<feature type="binding site" evidence="15">
    <location>
        <position position="329"/>
    </location>
    <ligand>
        <name>Mg(2+)</name>
        <dbReference type="ChEBI" id="CHEBI:18420"/>
    </ligand>
</feature>
<evidence type="ECO:0000256" key="11">
    <source>
        <dbReference type="ARBA" id="ARBA00023136"/>
    </source>
</evidence>
<dbReference type="AlphaFoldDB" id="A0A9Q1HAU5"/>
<evidence type="ECO:0000256" key="5">
    <source>
        <dbReference type="ARBA" id="ARBA00022553"/>
    </source>
</evidence>
<protein>
    <recommendedName>
        <fullName evidence="3">alkaline phosphatase</fullName>
        <ecNumber evidence="3">3.1.3.1</ecNumber>
    </recommendedName>
</protein>
<dbReference type="FunFam" id="3.40.720.10:FF:000008">
    <property type="entry name" value="Alkaline phosphatase"/>
    <property type="match status" value="1"/>
</dbReference>
<evidence type="ECO:0000313" key="19">
    <source>
        <dbReference type="Proteomes" id="UP001152320"/>
    </source>
</evidence>
<keyword evidence="10 15" id="KW-0460">Magnesium</keyword>
<dbReference type="PRINTS" id="PR00113">
    <property type="entry name" value="ALKPHPHTASE"/>
</dbReference>
<evidence type="ECO:0000256" key="16">
    <source>
        <dbReference type="RuleBase" id="RU003946"/>
    </source>
</evidence>
<dbReference type="Gene3D" id="3.40.720.10">
    <property type="entry name" value="Alkaline Phosphatase, subunit A"/>
    <property type="match status" value="1"/>
</dbReference>
<keyword evidence="19" id="KW-1185">Reference proteome</keyword>
<dbReference type="Pfam" id="PF00245">
    <property type="entry name" value="Alk_phosphatase"/>
    <property type="match status" value="1"/>
</dbReference>
<feature type="binding site" evidence="15">
    <location>
        <position position="53"/>
    </location>
    <ligand>
        <name>Mg(2+)</name>
        <dbReference type="ChEBI" id="CHEBI:18420"/>
    </ligand>
</feature>
<evidence type="ECO:0000256" key="7">
    <source>
        <dbReference type="ARBA" id="ARBA00022723"/>
    </source>
</evidence>
<dbReference type="InterPro" id="IPR001952">
    <property type="entry name" value="Alkaline_phosphatase"/>
</dbReference>
<dbReference type="InterPro" id="IPR017850">
    <property type="entry name" value="Alkaline_phosphatase_core_sf"/>
</dbReference>
<keyword evidence="5" id="KW-0597">Phosphoprotein</keyword>
<evidence type="ECO:0000256" key="17">
    <source>
        <dbReference type="SAM" id="SignalP"/>
    </source>
</evidence>
<keyword evidence="9 15" id="KW-0862">Zinc</keyword>
<feature type="binding site" evidence="15">
    <location>
        <position position="338"/>
    </location>
    <ligand>
        <name>Zn(2+)</name>
        <dbReference type="ChEBI" id="CHEBI:29105"/>
        <label>2</label>
    </ligand>
</feature>
<dbReference type="CDD" id="cd16012">
    <property type="entry name" value="ALP"/>
    <property type="match status" value="1"/>
</dbReference>
<sequence length="556" mass="60110">MFSPLLLSLTILAASTEDAIYWKNEAVVELQAALDAQNLNQGIAKNVIIFIGDGMGIPSITAGRIFKGQLKGTSGEEEKLSFEDFPHAGLIKTYNTDAQTPDSAATATAYLCGVKTKRGVIGIDDRVTRGDCSTGAGGNVDSIVRRGQYAGRVSRKASGVVSTTRVTHATPAAAYAHVPERSWETNRPIPLSEKRDGCSDIGSQLASSTDLNVVLGGGRAAMMALSQVDPEYPRMRGLRTDGKDLIGQWQSNHADAGHTNYHYVWNKAQFDSIDSATTNYLLGLFEPSHMHFAFRRQNDTAGEPSLTEMTEKAIQILSNDPDGFVLLVESGRIDHGHHMGSAQYALEEVVELEKAVKRATELVDISDTLIIVTADHSHTMMLQGYSTRGNSILGFANDKTPLDKMPYTSLGYLNGPGAVRTAAERNIEGFPDPSSNKTLLSIRPDDSNWDTASRVYLQQALIPLESETHGGEDVPIYAIGPMAHLFHTTHEQSYISHAMQYAACIGDYAGACDRTTVPSVNNIVNTHGVLGGSATNVRGSWQMIVLMATVIILRVI</sequence>
<dbReference type="GO" id="GO:0046872">
    <property type="term" value="F:metal ion binding"/>
    <property type="evidence" value="ECO:0007669"/>
    <property type="project" value="UniProtKB-KW"/>
</dbReference>
<evidence type="ECO:0000256" key="3">
    <source>
        <dbReference type="ARBA" id="ARBA00012647"/>
    </source>
</evidence>
<feature type="chain" id="PRO_5040161117" description="alkaline phosphatase" evidence="17">
    <location>
        <begin position="17"/>
        <end position="556"/>
    </location>
</feature>
<dbReference type="SUPFAM" id="SSF53649">
    <property type="entry name" value="Alkaline phosphatase-like"/>
    <property type="match status" value="1"/>
</dbReference>
<dbReference type="GO" id="GO:0004035">
    <property type="term" value="F:alkaline phosphatase activity"/>
    <property type="evidence" value="ECO:0007669"/>
    <property type="project" value="UniProtKB-EC"/>
</dbReference>
<comment type="subcellular location">
    <subcellularLocation>
        <location evidence="1">Cell membrane</location>
        <topology evidence="1">Lipid-anchor</topology>
        <topology evidence="1">GPI-anchor</topology>
    </subcellularLocation>
</comment>
<evidence type="ECO:0000256" key="4">
    <source>
        <dbReference type="ARBA" id="ARBA00022475"/>
    </source>
</evidence>
<keyword evidence="12" id="KW-0325">Glycoprotein</keyword>
<keyword evidence="17" id="KW-0732">Signal</keyword>
<evidence type="ECO:0000256" key="13">
    <source>
        <dbReference type="ARBA" id="ARBA00023288"/>
    </source>
</evidence>
<feature type="active site" description="Phosphoserine intermediate" evidence="14">
    <location>
        <position position="103"/>
    </location>
</feature>
<evidence type="ECO:0000256" key="9">
    <source>
        <dbReference type="ARBA" id="ARBA00022833"/>
    </source>
</evidence>
<dbReference type="OrthoDB" id="5818554at2759"/>
<comment type="similarity">
    <text evidence="2 16">Belongs to the alkaline phosphatase family.</text>
</comment>
<feature type="binding site" evidence="15">
    <location>
        <position position="469"/>
    </location>
    <ligand>
        <name>Zn(2+)</name>
        <dbReference type="ChEBI" id="CHEBI:29105"/>
        <label>2</label>
    </ligand>
</feature>
<evidence type="ECO:0000313" key="18">
    <source>
        <dbReference type="EMBL" id="KAJ8042372.1"/>
    </source>
</evidence>
<feature type="binding site" evidence="15">
    <location>
        <position position="376"/>
    </location>
    <ligand>
        <name>Zn(2+)</name>
        <dbReference type="ChEBI" id="CHEBI:29105"/>
        <label>2</label>
    </ligand>
</feature>
<feature type="binding site" evidence="15">
    <location>
        <position position="53"/>
    </location>
    <ligand>
        <name>Zn(2+)</name>
        <dbReference type="ChEBI" id="CHEBI:29105"/>
        <label>2</label>
    </ligand>
</feature>
<keyword evidence="6" id="KW-0336">GPI-anchor</keyword>
<keyword evidence="11" id="KW-0472">Membrane</keyword>
<evidence type="ECO:0000256" key="14">
    <source>
        <dbReference type="PIRSR" id="PIRSR601952-1"/>
    </source>
</evidence>
<name>A0A9Q1HAU5_HOLLE</name>
<feature type="binding site" evidence="15">
    <location>
        <position position="170"/>
    </location>
    <ligand>
        <name>Mg(2+)</name>
        <dbReference type="ChEBI" id="CHEBI:18420"/>
    </ligand>
</feature>
<comment type="caution">
    <text evidence="18">The sequence shown here is derived from an EMBL/GenBank/DDBJ whole genome shotgun (WGS) entry which is preliminary data.</text>
</comment>
<dbReference type="Proteomes" id="UP001152320">
    <property type="component" value="Chromosome 5"/>
</dbReference>
<comment type="cofactor">
    <cofactor evidence="15">
        <name>Mg(2+)</name>
        <dbReference type="ChEBI" id="CHEBI:18420"/>
    </cofactor>
    <text evidence="15">Binds 1 Mg(2+) ion.</text>
</comment>
<accession>A0A9Q1HAU5</accession>
<dbReference type="PANTHER" id="PTHR11596">
    <property type="entry name" value="ALKALINE PHOSPHATASE"/>
    <property type="match status" value="1"/>
</dbReference>
<evidence type="ECO:0000256" key="10">
    <source>
        <dbReference type="ARBA" id="ARBA00022842"/>
    </source>
</evidence>
<feature type="signal peptide" evidence="17">
    <location>
        <begin position="1"/>
        <end position="16"/>
    </location>
</feature>
<evidence type="ECO:0000256" key="12">
    <source>
        <dbReference type="ARBA" id="ARBA00023180"/>
    </source>
</evidence>
<comment type="cofactor">
    <cofactor evidence="15">
        <name>Zn(2+)</name>
        <dbReference type="ChEBI" id="CHEBI:29105"/>
    </cofactor>
    <text evidence="15">Binds 2 Zn(2+) ions.</text>
</comment>
<dbReference type="PANTHER" id="PTHR11596:SF5">
    <property type="entry name" value="ALKALINE PHOSPHATASE"/>
    <property type="match status" value="1"/>
</dbReference>
<evidence type="ECO:0000256" key="6">
    <source>
        <dbReference type="ARBA" id="ARBA00022622"/>
    </source>
</evidence>